<dbReference type="InterPro" id="IPR001638">
    <property type="entry name" value="Solute-binding_3/MltF_N"/>
</dbReference>
<dbReference type="CDD" id="cd01004">
    <property type="entry name" value="PBP2_MidA_like"/>
    <property type="match status" value="1"/>
</dbReference>
<dbReference type="Gene3D" id="3.40.190.10">
    <property type="entry name" value="Periplasmic binding protein-like II"/>
    <property type="match status" value="2"/>
</dbReference>
<keyword evidence="1" id="KW-0732">Signal</keyword>
<dbReference type="Proteomes" id="UP001449795">
    <property type="component" value="Chromosome"/>
</dbReference>
<evidence type="ECO:0000259" key="2">
    <source>
        <dbReference type="SMART" id="SM00062"/>
    </source>
</evidence>
<accession>A0ABZ3CZW3</accession>
<proteinExistence type="predicted"/>
<keyword evidence="4" id="KW-1185">Reference proteome</keyword>
<organism evidence="3 4">
    <name type="scientific">Nguyenibacter vanlangensis</name>
    <dbReference type="NCBI Taxonomy" id="1216886"/>
    <lineage>
        <taxon>Bacteria</taxon>
        <taxon>Pseudomonadati</taxon>
        <taxon>Pseudomonadota</taxon>
        <taxon>Alphaproteobacteria</taxon>
        <taxon>Acetobacterales</taxon>
        <taxon>Acetobacteraceae</taxon>
        <taxon>Nguyenibacter</taxon>
    </lineage>
</organism>
<dbReference type="SUPFAM" id="SSF53850">
    <property type="entry name" value="Periplasmic binding protein-like II"/>
    <property type="match status" value="1"/>
</dbReference>
<dbReference type="EMBL" id="CP152276">
    <property type="protein sequence ID" value="XAE41039.1"/>
    <property type="molecule type" value="Genomic_DNA"/>
</dbReference>
<evidence type="ECO:0000313" key="3">
    <source>
        <dbReference type="EMBL" id="XAE41039.1"/>
    </source>
</evidence>
<protein>
    <submittedName>
        <fullName evidence="3">ABC transporter substrate-binding protein</fullName>
    </submittedName>
</protein>
<reference evidence="3 4" key="1">
    <citation type="submission" date="2024-04" db="EMBL/GenBank/DDBJ databases">
        <title>Complete genome sequence of Nguyenibacter vanlangesis HBCM-1154, a strain capable of nitrogen fixation, IAA production, and phosphorus solubilization isolated from sugarcane soil.</title>
        <authorList>
            <person name="MY HANH P."/>
        </authorList>
    </citation>
    <scope>NUCLEOTIDE SEQUENCE [LARGE SCALE GENOMIC DNA]</scope>
    <source>
        <strain evidence="3 4">HBCM 1154</strain>
    </source>
</reference>
<dbReference type="SMART" id="SM00062">
    <property type="entry name" value="PBPb"/>
    <property type="match status" value="1"/>
</dbReference>
<dbReference type="PANTHER" id="PTHR35936:SF17">
    <property type="entry name" value="ARGININE-BINDING EXTRACELLULAR PROTEIN ARTP"/>
    <property type="match status" value="1"/>
</dbReference>
<gene>
    <name evidence="3" type="ORF">AAC691_11925</name>
</gene>
<feature type="domain" description="Solute-binding protein family 3/N-terminal" evidence="2">
    <location>
        <begin position="42"/>
        <end position="270"/>
    </location>
</feature>
<evidence type="ECO:0000313" key="4">
    <source>
        <dbReference type="Proteomes" id="UP001449795"/>
    </source>
</evidence>
<dbReference type="RefSeq" id="WP_342627044.1">
    <property type="nucleotide sequence ID" value="NZ_CP152276.1"/>
</dbReference>
<name>A0ABZ3CZW3_9PROT</name>
<dbReference type="Pfam" id="PF00497">
    <property type="entry name" value="SBP_bac_3"/>
    <property type="match status" value="1"/>
</dbReference>
<dbReference type="PANTHER" id="PTHR35936">
    <property type="entry name" value="MEMBRANE-BOUND LYTIC MUREIN TRANSGLYCOSYLASE F"/>
    <property type="match status" value="1"/>
</dbReference>
<evidence type="ECO:0000256" key="1">
    <source>
        <dbReference type="ARBA" id="ARBA00022729"/>
    </source>
</evidence>
<sequence>MAARPSPWPRAGRGALLLAAALLGGVPRVTRAAPPASAGAAVLRIAANPIYPPLEFRDPLTDRLTGFDIALGEALAQRMTMRAVWQETSFPQMIPSLQSQRTDMILSGFSDLPSRRGALDFVRYLKSGAQVLVLRDDPIHRPEDLCGKYVAASRATAFPAMIRDWSRVHCAQAGHPDMVVYPSESGADARTQLLQGRVSAMVQGSETVGYFIDITHGAFRRLGTPLSMSYLAMAFAKSRPDLREGARAALGAMIADGTYARLLRRWSLQEDAIEMPSGDTAP</sequence>